<evidence type="ECO:0000259" key="9">
    <source>
        <dbReference type="PROSITE" id="PS50268"/>
    </source>
</evidence>
<dbReference type="GO" id="GO:0005886">
    <property type="term" value="C:plasma membrane"/>
    <property type="evidence" value="ECO:0007669"/>
    <property type="project" value="UniProtKB-SubCell"/>
</dbReference>
<dbReference type="PRINTS" id="PR00205">
    <property type="entry name" value="CADHERIN"/>
</dbReference>
<dbReference type="InterPro" id="IPR002126">
    <property type="entry name" value="Cadherin-like_dom"/>
</dbReference>
<organism evidence="10 11">
    <name type="scientific">Elysia crispata</name>
    <name type="common">lettuce slug</name>
    <dbReference type="NCBI Taxonomy" id="231223"/>
    <lineage>
        <taxon>Eukaryota</taxon>
        <taxon>Metazoa</taxon>
        <taxon>Spiralia</taxon>
        <taxon>Lophotrochozoa</taxon>
        <taxon>Mollusca</taxon>
        <taxon>Gastropoda</taxon>
        <taxon>Heterobranchia</taxon>
        <taxon>Euthyneura</taxon>
        <taxon>Panpulmonata</taxon>
        <taxon>Sacoglossa</taxon>
        <taxon>Placobranchoidea</taxon>
        <taxon>Plakobranchidae</taxon>
        <taxon>Elysia</taxon>
    </lineage>
</organism>
<comment type="subcellular location">
    <subcellularLocation>
        <location evidence="1">Membrane</location>
    </subcellularLocation>
</comment>
<dbReference type="CDD" id="cd11304">
    <property type="entry name" value="Cadherin_repeat"/>
    <property type="match status" value="5"/>
</dbReference>
<feature type="domain" description="Cadherin" evidence="9">
    <location>
        <begin position="1118"/>
        <end position="1206"/>
    </location>
</feature>
<dbReference type="SUPFAM" id="SSF49313">
    <property type="entry name" value="Cadherin-like"/>
    <property type="match status" value="6"/>
</dbReference>
<dbReference type="PANTHER" id="PTHR24026:SF126">
    <property type="entry name" value="PROTOCADHERIN FAT 4"/>
    <property type="match status" value="1"/>
</dbReference>
<reference evidence="10" key="1">
    <citation type="journal article" date="2023" name="G3 (Bethesda)">
        <title>A reference genome for the long-term kleptoplast-retaining sea slug Elysia crispata morphotype clarki.</title>
        <authorList>
            <person name="Eastman K.E."/>
            <person name="Pendleton A.L."/>
            <person name="Shaikh M.A."/>
            <person name="Suttiyut T."/>
            <person name="Ogas R."/>
            <person name="Tomko P."/>
            <person name="Gavelis G."/>
            <person name="Widhalm J.R."/>
            <person name="Wisecaver J.H."/>
        </authorList>
    </citation>
    <scope>NUCLEOTIDE SEQUENCE</scope>
    <source>
        <strain evidence="10">ECLA1</strain>
    </source>
</reference>
<feature type="transmembrane region" description="Helical" evidence="8">
    <location>
        <begin position="1227"/>
        <end position="1250"/>
    </location>
</feature>
<feature type="domain" description="Cadherin" evidence="9">
    <location>
        <begin position="1016"/>
        <end position="1098"/>
    </location>
</feature>
<evidence type="ECO:0000256" key="5">
    <source>
        <dbReference type="ARBA" id="ARBA00022989"/>
    </source>
</evidence>
<keyword evidence="4 7" id="KW-0106">Calcium</keyword>
<keyword evidence="11" id="KW-1185">Reference proteome</keyword>
<feature type="domain" description="Cadherin" evidence="9">
    <location>
        <begin position="374"/>
        <end position="459"/>
    </location>
</feature>
<evidence type="ECO:0000256" key="8">
    <source>
        <dbReference type="SAM" id="Phobius"/>
    </source>
</evidence>
<name>A0AAE0ZEQ2_9GAST</name>
<evidence type="ECO:0000256" key="4">
    <source>
        <dbReference type="ARBA" id="ARBA00022837"/>
    </source>
</evidence>
<sequence length="1285" mass="142033">MYLMIHAAHVVSCCGYIVRWEFQASRRALVRPIIFQIWRPVQSAQFAFQLIGENSVWYRRGSNHVGTFYVPESQRILIHSGDVIGWHNPLGDVIDYAARMTSNTSTYVTMGGTRNISIGEVVHFDGHLVNGRIYGVKAHLQAPPKPSFTNLPRKVVFRCPVGQGYHVTNVSATSNKGQLEVTYNIEGYNPWFQICRLTGSVSTLRPIHGNFSTQLTIRVTSTCGQTASSTLNLDCIHLNIQEMENDQRKTPLGLSDTSFSHMDSAHHVTFRESLATEKILYNATNKDIRSHDVFCTISRSVPSLPHSILYTSGSLLLLKSNGSLTQNVTPEIYISLKCIFDNIEISGQNIVVHVIKDLQPSFVNIPATVSVSAKESGVGDVIYHVMAEDRDSEALTFKAKNCSCPFGVSTDGLVTITANLRKWTVLTFTLDLFVSDGYSTVGPSVLYVSIKDANHPPEFVGLPRRVLLPENAAGLVLAIKSRDPDDGDNVTVHWAWERMEAVAYFIFEESTHQVFVRPESVIDFEHLNLRLNLTSFPLLLTLDDGALQSATQRIHFMVTDKNEAPEFHRKVLMITTEEGKSGSLISAEEIRSSISDPDVNDSISFEILPGNLAHMFSIDSVSGYLSFKSDYDVDPLRMPSNVTLYVRARDKGGLQDRLKVLLKIKNVNVTPIVSAPLFVTLAEDTPSGSSIFQFFVNDTDSQDTLAVNVACEGLVTLRDNVTLDFEAQSIFYFLITASDGQATSLPVITQLSVTNINEAPRCSRQQIALEAQEGKAGKTISTFDLRDVVIDPDHDQLLFSINRYGTDGKNASNAKKVDLKSPDEDSELLPFTIDSDTGWLFLSRDVDVSREEVKRVYHLVIEAADYEGLSVGLQITITVTFVNTAPILLGLPAEISVLEGSSTQNIFKILAMDKDGDTVIFRHHVQENAEARWIEVNSEKGEVKLSDGRPALAENSVAIVTVTLTGFDGYDLSECGILTITILGVNDAPRFSAKLYNFYIDETEVGVPVAFDPGFALDPDPGDVLSFGVSHGNESAHPHVKVNQISGALYVNGDYDIDDPGKSNYIKLNLTVTDRLGLQDTAGVTISIRDVNDNSPEVLNDQTSFFVDACIKQRVRRIGQVLATDRDSGLNAELCFQIVGSSLNDTMQYLRVDAEGWIIATKIPQQDSSITLYLAVSDKGLTSNVKMATFNIIFEDCPNNETTPRITAVVSQSSEHLSYPGKTEINAALILFGLIIMLSTAILVLTYQLCKTRTSLRAIRSRFQETVSQDYRFTWFPTQFSEEVG</sequence>
<feature type="domain" description="Cadherin" evidence="9">
    <location>
        <begin position="460"/>
        <end position="567"/>
    </location>
</feature>
<evidence type="ECO:0000256" key="3">
    <source>
        <dbReference type="ARBA" id="ARBA00022737"/>
    </source>
</evidence>
<evidence type="ECO:0000256" key="2">
    <source>
        <dbReference type="ARBA" id="ARBA00022692"/>
    </source>
</evidence>
<dbReference type="EMBL" id="JAWDGP010004153">
    <property type="protein sequence ID" value="KAK3767396.1"/>
    <property type="molecule type" value="Genomic_DNA"/>
</dbReference>
<accession>A0AAE0ZEQ2</accession>
<protein>
    <recommendedName>
        <fullName evidence="9">Cadherin domain-containing protein</fullName>
    </recommendedName>
</protein>
<dbReference type="PANTHER" id="PTHR24026">
    <property type="entry name" value="FAT ATYPICAL CADHERIN-RELATED"/>
    <property type="match status" value="1"/>
</dbReference>
<dbReference type="GO" id="GO:0007156">
    <property type="term" value="P:homophilic cell adhesion via plasma membrane adhesion molecules"/>
    <property type="evidence" value="ECO:0007669"/>
    <property type="project" value="InterPro"/>
</dbReference>
<dbReference type="PROSITE" id="PS00232">
    <property type="entry name" value="CADHERIN_1"/>
    <property type="match status" value="1"/>
</dbReference>
<proteinExistence type="predicted"/>
<keyword evidence="3" id="KW-0677">Repeat</keyword>
<gene>
    <name evidence="10" type="ORF">RRG08_049761</name>
</gene>
<comment type="caution">
    <text evidence="10">The sequence shown here is derived from an EMBL/GenBank/DDBJ whole genome shotgun (WGS) entry which is preliminary data.</text>
</comment>
<dbReference type="GO" id="GO:0005509">
    <property type="term" value="F:calcium ion binding"/>
    <property type="evidence" value="ECO:0007669"/>
    <property type="project" value="UniProtKB-UniRule"/>
</dbReference>
<evidence type="ECO:0000313" key="11">
    <source>
        <dbReference type="Proteomes" id="UP001283361"/>
    </source>
</evidence>
<evidence type="ECO:0000313" key="10">
    <source>
        <dbReference type="EMBL" id="KAK3767396.1"/>
    </source>
</evidence>
<dbReference type="Gene3D" id="2.60.40.60">
    <property type="entry name" value="Cadherins"/>
    <property type="match status" value="4"/>
</dbReference>
<dbReference type="InterPro" id="IPR020894">
    <property type="entry name" value="Cadherin_CS"/>
</dbReference>
<dbReference type="PROSITE" id="PS50268">
    <property type="entry name" value="CADHERIN_2"/>
    <property type="match status" value="6"/>
</dbReference>
<feature type="domain" description="Cadherin" evidence="9">
    <location>
        <begin position="789"/>
        <end position="888"/>
    </location>
</feature>
<keyword evidence="2 8" id="KW-0812">Transmembrane</keyword>
<evidence type="ECO:0000256" key="1">
    <source>
        <dbReference type="ARBA" id="ARBA00004370"/>
    </source>
</evidence>
<evidence type="ECO:0000256" key="6">
    <source>
        <dbReference type="ARBA" id="ARBA00023136"/>
    </source>
</evidence>
<feature type="domain" description="Cadherin" evidence="9">
    <location>
        <begin position="577"/>
        <end position="678"/>
    </location>
</feature>
<keyword evidence="5 8" id="KW-1133">Transmembrane helix</keyword>
<dbReference type="SMART" id="SM00112">
    <property type="entry name" value="CA"/>
    <property type="match status" value="6"/>
</dbReference>
<keyword evidence="6 8" id="KW-0472">Membrane</keyword>
<dbReference type="InterPro" id="IPR015919">
    <property type="entry name" value="Cadherin-like_sf"/>
</dbReference>
<evidence type="ECO:0000256" key="7">
    <source>
        <dbReference type="PROSITE-ProRule" id="PRU00043"/>
    </source>
</evidence>
<dbReference type="Proteomes" id="UP001283361">
    <property type="component" value="Unassembled WGS sequence"/>
</dbReference>